<dbReference type="EMBL" id="CP003155">
    <property type="protein sequence ID" value="AEV28862.1"/>
    <property type="molecule type" value="Genomic_DNA"/>
</dbReference>
<dbReference type="GO" id="GO:0009097">
    <property type="term" value="P:isoleucine biosynthetic process"/>
    <property type="evidence" value="ECO:0007669"/>
    <property type="project" value="UniProtKB-UniRule"/>
</dbReference>
<keyword evidence="3" id="KW-0028">Amino-acid biosynthesis</keyword>
<dbReference type="Gene3D" id="3.30.160.270">
    <property type="match status" value="1"/>
</dbReference>
<dbReference type="InterPro" id="IPR013785">
    <property type="entry name" value="Aldolase_TIM"/>
</dbReference>
<keyword evidence="5 9" id="KW-0808">Transferase</keyword>
<comment type="similarity">
    <text evidence="2 9">Belongs to the alpha-IPM synthase/homocitrate synthase family.</text>
</comment>
<name>G8QRS9_SPHPG</name>
<dbReference type="UniPathway" id="UPA00047">
    <property type="reaction ID" value="UER00066"/>
</dbReference>
<evidence type="ECO:0000256" key="1">
    <source>
        <dbReference type="ARBA" id="ARBA00004743"/>
    </source>
</evidence>
<keyword evidence="6" id="KW-0100">Branched-chain amino acid biosynthesis</keyword>
<comment type="catalytic activity">
    <reaction evidence="7">
        <text>pyruvate + acetyl-CoA + H2O = (3R)-citramalate + CoA + H(+)</text>
        <dbReference type="Rhea" id="RHEA:19045"/>
        <dbReference type="ChEBI" id="CHEBI:15361"/>
        <dbReference type="ChEBI" id="CHEBI:15377"/>
        <dbReference type="ChEBI" id="CHEBI:15378"/>
        <dbReference type="ChEBI" id="CHEBI:30934"/>
        <dbReference type="ChEBI" id="CHEBI:57287"/>
        <dbReference type="ChEBI" id="CHEBI:57288"/>
        <dbReference type="EC" id="2.3.3.21"/>
    </reaction>
</comment>
<dbReference type="SUPFAM" id="SSF51569">
    <property type="entry name" value="Aldolase"/>
    <property type="match status" value="1"/>
</dbReference>
<evidence type="ECO:0000256" key="4">
    <source>
        <dbReference type="ARBA" id="ARBA00022624"/>
    </source>
</evidence>
<feature type="domain" description="Pyruvate carboxyltransferase" evidence="10">
    <location>
        <begin position="5"/>
        <end position="271"/>
    </location>
</feature>
<dbReference type="GO" id="GO:0003852">
    <property type="term" value="F:2-isopropylmalate synthase activity"/>
    <property type="evidence" value="ECO:0007669"/>
    <property type="project" value="InterPro"/>
</dbReference>
<evidence type="ECO:0000313" key="11">
    <source>
        <dbReference type="EMBL" id="AEV28862.1"/>
    </source>
</evidence>
<dbReference type="PROSITE" id="PS50991">
    <property type="entry name" value="PYR_CT"/>
    <property type="match status" value="1"/>
</dbReference>
<evidence type="ECO:0000259" key="10">
    <source>
        <dbReference type="PROSITE" id="PS50991"/>
    </source>
</evidence>
<dbReference type="Gene3D" id="1.10.238.260">
    <property type="match status" value="1"/>
</dbReference>
<dbReference type="GO" id="GO:0009098">
    <property type="term" value="P:L-leucine biosynthetic process"/>
    <property type="evidence" value="ECO:0007669"/>
    <property type="project" value="InterPro"/>
</dbReference>
<dbReference type="SUPFAM" id="SSF110921">
    <property type="entry name" value="2-isopropylmalate synthase LeuA, allosteric (dimerisation) domain"/>
    <property type="match status" value="1"/>
</dbReference>
<dbReference type="Proteomes" id="UP000005632">
    <property type="component" value="Chromosome"/>
</dbReference>
<dbReference type="PROSITE" id="PS00816">
    <property type="entry name" value="AIPM_HOMOCIT_SYNTH_2"/>
    <property type="match status" value="1"/>
</dbReference>
<gene>
    <name evidence="11" type="ordered locus">SpiGrapes_1038</name>
</gene>
<dbReference type="RefSeq" id="WP_014269711.1">
    <property type="nucleotide sequence ID" value="NC_016633.1"/>
</dbReference>
<evidence type="ECO:0000313" key="12">
    <source>
        <dbReference type="Proteomes" id="UP000005632"/>
    </source>
</evidence>
<dbReference type="SMART" id="SM00917">
    <property type="entry name" value="LeuA_dimer"/>
    <property type="match status" value="1"/>
</dbReference>
<dbReference type="STRING" id="158190.SpiGrapes_1038"/>
<evidence type="ECO:0000256" key="3">
    <source>
        <dbReference type="ARBA" id="ARBA00022605"/>
    </source>
</evidence>
<evidence type="ECO:0000256" key="6">
    <source>
        <dbReference type="ARBA" id="ARBA00023304"/>
    </source>
</evidence>
<dbReference type="PANTHER" id="PTHR43538">
    <property type="entry name" value="ALPHA-IPM SYNTHASE/HOMOCITRATE SYNTHASE"/>
    <property type="match status" value="1"/>
</dbReference>
<evidence type="ECO:0000256" key="9">
    <source>
        <dbReference type="RuleBase" id="RU003523"/>
    </source>
</evidence>
<dbReference type="Pfam" id="PF08502">
    <property type="entry name" value="LeuA_dimer"/>
    <property type="match status" value="1"/>
</dbReference>
<proteinExistence type="inferred from homology"/>
<sequence length="533" mass="57518">MNNIIDLFDSTLRDGSQGEGISFSVEDKVKIVLALDTLGVKYIEAGNPGSNPKDLEFFQRTRDLKLKHAKLVSFGSTRRKNIAASEDANLASLIASKTEITSIFGKSWDFHVTDIIKTSLGENLQMIEDSVRFVCDSGSEVFYDAEHFFDGYLANPSYAMETLKAALRGGATTLVLCDTRGGTLSETVGSITREVGELLPNIPLGIHTHDDIGCAVASSIAAVQAGAVQVQGTLLGFGERCGNACLFSVAGILSAKMGYDCLNGQSLEQLTGISRKVAEISNVRIPHTAPFIGVSAFAHKGGMHIDGVGKSPSSFEHIDPTSVGNERRLLMSEVAGRALMLKRIHKVAPELDKDNPLTISLMEELKKLEAEGYQFEGAESSFDLVIRRHLKLYRPFFTLVHYQTIGSSPYLDPLSDASHAAVVKVKVKGESAITAAEGEGPVNALDQALRKVLEQFYPTLKSVHLTDYKVRVLDTAGATASKVRVLIDSTDGESTWSTIGVSKDIIEASWLALSDSIEYKLIADGIVPSDDSN</sequence>
<evidence type="ECO:0000256" key="5">
    <source>
        <dbReference type="ARBA" id="ARBA00022679"/>
    </source>
</evidence>
<dbReference type="InterPro" id="IPR002034">
    <property type="entry name" value="AIPM/Hcit_synth_CS"/>
</dbReference>
<dbReference type="Gene3D" id="3.20.20.70">
    <property type="entry name" value="Aldolase class I"/>
    <property type="match status" value="1"/>
</dbReference>
<dbReference type="eggNOG" id="COG0119">
    <property type="taxonomic scope" value="Bacteria"/>
</dbReference>
<dbReference type="InterPro" id="IPR000891">
    <property type="entry name" value="PYR_CT"/>
</dbReference>
<comment type="pathway">
    <text evidence="1">Amino-acid biosynthesis; L-isoleucine biosynthesis; 2-oxobutanoate from pyruvate: step 1/3.</text>
</comment>
<keyword evidence="4" id="KW-0412">Isoleucine biosynthesis</keyword>
<dbReference type="Pfam" id="PF22617">
    <property type="entry name" value="HCS_D2"/>
    <property type="match status" value="1"/>
</dbReference>
<evidence type="ECO:0000256" key="2">
    <source>
        <dbReference type="ARBA" id="ARBA00006154"/>
    </source>
</evidence>
<dbReference type="PROSITE" id="PS00815">
    <property type="entry name" value="AIPM_HOMOCIT_SYNTH_1"/>
    <property type="match status" value="1"/>
</dbReference>
<dbReference type="Pfam" id="PF00682">
    <property type="entry name" value="HMGL-like"/>
    <property type="match status" value="1"/>
</dbReference>
<reference evidence="11 12" key="1">
    <citation type="submission" date="2011-11" db="EMBL/GenBank/DDBJ databases">
        <title>Complete sequence of Spirochaeta sp. grapes.</title>
        <authorList>
            <consortium name="US DOE Joint Genome Institute"/>
            <person name="Lucas S."/>
            <person name="Han J."/>
            <person name="Lapidus A."/>
            <person name="Cheng J.-F."/>
            <person name="Goodwin L."/>
            <person name="Pitluck S."/>
            <person name="Peters L."/>
            <person name="Ovchinnikova G."/>
            <person name="Munk A.C."/>
            <person name="Detter J.C."/>
            <person name="Han C."/>
            <person name="Tapia R."/>
            <person name="Land M."/>
            <person name="Hauser L."/>
            <person name="Kyrpides N."/>
            <person name="Ivanova N."/>
            <person name="Pagani I."/>
            <person name="Ritalahtilisa K."/>
            <person name="Loeffler F."/>
            <person name="Woyke T."/>
        </authorList>
    </citation>
    <scope>NUCLEOTIDE SEQUENCE [LARGE SCALE GENOMIC DNA]</scope>
    <source>
        <strain evidence="12">ATCC BAA-1885 / DSM 22778 / Grapes</strain>
    </source>
</reference>
<dbReference type="CDD" id="cd07941">
    <property type="entry name" value="DRE_TIM_LeuA3"/>
    <property type="match status" value="1"/>
</dbReference>
<dbReference type="OrthoDB" id="9804858at2"/>
<dbReference type="InterPro" id="IPR054691">
    <property type="entry name" value="LeuA/HCS_post-cat"/>
</dbReference>
<dbReference type="KEGG" id="sgp:SpiGrapes_1038"/>
<dbReference type="EC" id="2.3.3.21" evidence="8"/>
<dbReference type="GO" id="GO:0043714">
    <property type="term" value="F:(R)-citramalate synthase activity"/>
    <property type="evidence" value="ECO:0007669"/>
    <property type="project" value="UniProtKB-UniRule"/>
</dbReference>
<protein>
    <recommendedName>
        <fullName evidence="8">Citramalate synthase</fullName>
        <ecNumber evidence="8">2.3.3.21</ecNumber>
    </recommendedName>
</protein>
<dbReference type="NCBIfam" id="TIGR00977">
    <property type="entry name" value="citramal_synth"/>
    <property type="match status" value="1"/>
</dbReference>
<dbReference type="AlphaFoldDB" id="G8QRS9"/>
<evidence type="ECO:0000256" key="8">
    <source>
        <dbReference type="NCBIfam" id="TIGR00977"/>
    </source>
</evidence>
<accession>G8QRS9</accession>
<dbReference type="InterPro" id="IPR013709">
    <property type="entry name" value="2-isopropylmalate_synth_dimer"/>
</dbReference>
<organism evidence="11 12">
    <name type="scientific">Sphaerochaeta pleomorpha (strain ATCC BAA-1885 / DSM 22778 / Grapes)</name>
    <dbReference type="NCBI Taxonomy" id="158190"/>
    <lineage>
        <taxon>Bacteria</taxon>
        <taxon>Pseudomonadati</taxon>
        <taxon>Spirochaetota</taxon>
        <taxon>Spirochaetia</taxon>
        <taxon>Spirochaetales</taxon>
        <taxon>Sphaerochaetaceae</taxon>
        <taxon>Sphaerochaeta</taxon>
    </lineage>
</organism>
<dbReference type="HOGENOM" id="CLU_022158_7_0_12"/>
<dbReference type="PANTHER" id="PTHR43538:SF1">
    <property type="entry name" value="(R)-CITRAMALATE SYNTHASE"/>
    <property type="match status" value="1"/>
</dbReference>
<keyword evidence="12" id="KW-1185">Reference proteome</keyword>
<dbReference type="InterPro" id="IPR005675">
    <property type="entry name" value="Citramal_synthase"/>
</dbReference>
<evidence type="ECO:0000256" key="7">
    <source>
        <dbReference type="ARBA" id="ARBA00048263"/>
    </source>
</evidence>
<dbReference type="InterPro" id="IPR036230">
    <property type="entry name" value="LeuA_allosteric_dom_sf"/>
</dbReference>